<dbReference type="AlphaFoldDB" id="A0A815LPB6"/>
<gene>
    <name evidence="2" type="ORF">EDS130_LOCUS36743</name>
</gene>
<sequence>MKRETPTLERKSSRHSTANNAPANFVSAVTLKNVPIPEISDEELLAFTLEYERQHDQIHRDNKHHQYTYQKKSTISSKTTTDHIEENQADTPMFIFNLSSLDYDDEEFRAGYPFDLDKLEDQDELPEEKSTQDDLSSTNDDDNDLDQVAALLNSK</sequence>
<evidence type="ECO:0000256" key="1">
    <source>
        <dbReference type="SAM" id="MobiDB-lite"/>
    </source>
</evidence>
<feature type="region of interest" description="Disordered" evidence="1">
    <location>
        <begin position="58"/>
        <end position="81"/>
    </location>
</feature>
<comment type="caution">
    <text evidence="2">The sequence shown here is derived from an EMBL/GenBank/DDBJ whole genome shotgun (WGS) entry which is preliminary data.</text>
</comment>
<name>A0A815LPB6_ADIRI</name>
<dbReference type="EMBL" id="CAJNOJ010000347">
    <property type="protein sequence ID" value="CAF1411244.1"/>
    <property type="molecule type" value="Genomic_DNA"/>
</dbReference>
<protein>
    <submittedName>
        <fullName evidence="2">Uncharacterized protein</fullName>
    </submittedName>
</protein>
<feature type="compositionally biased region" description="Basic and acidic residues" evidence="1">
    <location>
        <begin position="1"/>
        <end position="11"/>
    </location>
</feature>
<evidence type="ECO:0000313" key="3">
    <source>
        <dbReference type="Proteomes" id="UP000663852"/>
    </source>
</evidence>
<evidence type="ECO:0000313" key="2">
    <source>
        <dbReference type="EMBL" id="CAF1411244.1"/>
    </source>
</evidence>
<reference evidence="2" key="1">
    <citation type="submission" date="2021-02" db="EMBL/GenBank/DDBJ databases">
        <authorList>
            <person name="Nowell W R."/>
        </authorList>
    </citation>
    <scope>NUCLEOTIDE SEQUENCE</scope>
</reference>
<accession>A0A815LPB6</accession>
<feature type="region of interest" description="Disordered" evidence="1">
    <location>
        <begin position="1"/>
        <end position="22"/>
    </location>
</feature>
<proteinExistence type="predicted"/>
<dbReference type="Proteomes" id="UP000663852">
    <property type="component" value="Unassembled WGS sequence"/>
</dbReference>
<organism evidence="2 3">
    <name type="scientific">Adineta ricciae</name>
    <name type="common">Rotifer</name>
    <dbReference type="NCBI Taxonomy" id="249248"/>
    <lineage>
        <taxon>Eukaryota</taxon>
        <taxon>Metazoa</taxon>
        <taxon>Spiralia</taxon>
        <taxon>Gnathifera</taxon>
        <taxon>Rotifera</taxon>
        <taxon>Eurotatoria</taxon>
        <taxon>Bdelloidea</taxon>
        <taxon>Adinetida</taxon>
        <taxon>Adinetidae</taxon>
        <taxon>Adineta</taxon>
    </lineage>
</organism>
<feature type="region of interest" description="Disordered" evidence="1">
    <location>
        <begin position="113"/>
        <end position="155"/>
    </location>
</feature>